<dbReference type="PANTHER" id="PTHR18829">
    <property type="entry name" value="PROTEIN YAE1 HOMOLOG"/>
    <property type="match status" value="1"/>
</dbReference>
<evidence type="ECO:0000256" key="3">
    <source>
        <dbReference type="ARBA" id="ARBA00022490"/>
    </source>
</evidence>
<evidence type="ECO:0000256" key="2">
    <source>
        <dbReference type="ARBA" id="ARBA00004496"/>
    </source>
</evidence>
<reference evidence="7" key="1">
    <citation type="submission" date="2015-11" db="EMBL/GenBank/DDBJ databases">
        <title>De novo transcriptome assembly of four potential Pierce s Disease insect vectors from Arizona vineyards.</title>
        <authorList>
            <person name="Tassone E.E."/>
        </authorList>
    </citation>
    <scope>NUCLEOTIDE SEQUENCE</scope>
</reference>
<evidence type="ECO:0000256" key="5">
    <source>
        <dbReference type="SAM" id="MobiDB-lite"/>
    </source>
</evidence>
<dbReference type="Pfam" id="PF09811">
    <property type="entry name" value="Yae1_N"/>
    <property type="match status" value="1"/>
</dbReference>
<evidence type="ECO:0000313" key="7">
    <source>
        <dbReference type="EMBL" id="JAS45271.1"/>
    </source>
</evidence>
<comment type="subcellular location">
    <subcellularLocation>
        <location evidence="2">Cytoplasm</location>
    </subcellularLocation>
    <subcellularLocation>
        <location evidence="1">Nucleus</location>
    </subcellularLocation>
</comment>
<feature type="domain" description="Essential protein Yae1 N-terminal" evidence="6">
    <location>
        <begin position="24"/>
        <end position="61"/>
    </location>
</feature>
<sequence>MDTDEKEVSSQSWNKLQRSLHQEGYREGSSAGRESTFQKGFDSGYLQGFQVGYELGLHNGILKCLSTDVSNFDSTVKEHLSTVQSFEKPSRGLCVVCSDEEKASKNGNKETEGEDQTAKNVSEVIQEQKKALTAAKKSVLTDEYLLVLRTTNLNEFINTC</sequence>
<dbReference type="AlphaFoldDB" id="A0A1B6F598"/>
<gene>
    <name evidence="7" type="ORF">g.24916</name>
</gene>
<feature type="region of interest" description="Disordered" evidence="5">
    <location>
        <begin position="1"/>
        <end position="34"/>
    </location>
</feature>
<keyword evidence="4" id="KW-0539">Nucleus</keyword>
<dbReference type="PANTHER" id="PTHR18829:SF0">
    <property type="entry name" value="PROTEIN YAE1 HOMOLOG"/>
    <property type="match status" value="1"/>
</dbReference>
<dbReference type="InterPro" id="IPR019191">
    <property type="entry name" value="Essential_protein_Yae1_N"/>
</dbReference>
<protein>
    <recommendedName>
        <fullName evidence="6">Essential protein Yae1 N-terminal domain-containing protein</fullName>
    </recommendedName>
</protein>
<evidence type="ECO:0000256" key="4">
    <source>
        <dbReference type="ARBA" id="ARBA00023242"/>
    </source>
</evidence>
<dbReference type="GO" id="GO:0005634">
    <property type="term" value="C:nucleus"/>
    <property type="evidence" value="ECO:0007669"/>
    <property type="project" value="UniProtKB-SubCell"/>
</dbReference>
<accession>A0A1B6F598</accession>
<proteinExistence type="predicted"/>
<evidence type="ECO:0000259" key="6">
    <source>
        <dbReference type="Pfam" id="PF09811"/>
    </source>
</evidence>
<dbReference type="GO" id="GO:0005737">
    <property type="term" value="C:cytoplasm"/>
    <property type="evidence" value="ECO:0007669"/>
    <property type="project" value="UniProtKB-SubCell"/>
</dbReference>
<dbReference type="InterPro" id="IPR038881">
    <property type="entry name" value="Yae1-like"/>
</dbReference>
<dbReference type="EMBL" id="GECZ01024498">
    <property type="protein sequence ID" value="JAS45271.1"/>
    <property type="molecule type" value="Transcribed_RNA"/>
</dbReference>
<keyword evidence="3" id="KW-0963">Cytoplasm</keyword>
<evidence type="ECO:0000256" key="1">
    <source>
        <dbReference type="ARBA" id="ARBA00004123"/>
    </source>
</evidence>
<organism evidence="7">
    <name type="scientific">Cuerna arida</name>
    <dbReference type="NCBI Taxonomy" id="1464854"/>
    <lineage>
        <taxon>Eukaryota</taxon>
        <taxon>Metazoa</taxon>
        <taxon>Ecdysozoa</taxon>
        <taxon>Arthropoda</taxon>
        <taxon>Hexapoda</taxon>
        <taxon>Insecta</taxon>
        <taxon>Pterygota</taxon>
        <taxon>Neoptera</taxon>
        <taxon>Paraneoptera</taxon>
        <taxon>Hemiptera</taxon>
        <taxon>Auchenorrhyncha</taxon>
        <taxon>Membracoidea</taxon>
        <taxon>Cicadellidae</taxon>
        <taxon>Cicadellinae</taxon>
        <taxon>Proconiini</taxon>
        <taxon>Cuerna</taxon>
    </lineage>
</organism>
<name>A0A1B6F598_9HEMI</name>
<feature type="compositionally biased region" description="Polar residues" evidence="5">
    <location>
        <begin position="9"/>
        <end position="19"/>
    </location>
</feature>